<keyword evidence="5 9" id="KW-1133">Transmembrane helix</keyword>
<feature type="transmembrane region" description="Helical" evidence="9">
    <location>
        <begin position="275"/>
        <end position="295"/>
    </location>
</feature>
<feature type="domain" description="Major facilitator superfamily (MFS) profile" evidence="10">
    <location>
        <begin position="22"/>
        <end position="467"/>
    </location>
</feature>
<evidence type="ECO:0000313" key="12">
    <source>
        <dbReference type="Proteomes" id="UP001310890"/>
    </source>
</evidence>
<evidence type="ECO:0000256" key="2">
    <source>
        <dbReference type="ARBA" id="ARBA00010992"/>
    </source>
</evidence>
<dbReference type="PANTHER" id="PTHR48022">
    <property type="entry name" value="PLASTIDIC GLUCOSE TRANSPORTER 4"/>
    <property type="match status" value="1"/>
</dbReference>
<feature type="transmembrane region" description="Helical" evidence="9">
    <location>
        <begin position="153"/>
        <end position="171"/>
    </location>
</feature>
<sequence>MAGFKGNTKNMTRLGMLRAYYLGAIACIGGFLFGYDSGIIGGVLTFQSFEHDFGIAANNDTKFSSLAVALQQLGAFVACFAIWPVTRRYGRRYAIAICSLIFCVGAALQTANTHSVSVFCLGRVIAGIGLGGSSVVVPMFSGEMTPKEIRGQIGSFYQLMFTLGIFTSYWIDYGVARNFTKDDSRMWQIPVGLQLLWAGLLGIGVFTVKESARWLMACGRTEEAWDSLKWVRADDGPATQAEFVEIRTAIEMEDHAREGFRVTEMVQGQNLRRTTTGIAVFSAQQATGATAFAYYGPQYFKLLVGNKGDSDLLLTAIFGAVKVAACLTFVLFVADRFGRRTVFAAGAIFMAICQISTAIVLHTHPAPANAQVTSSGIVTIALIYLFVIAYNFSWGPLPWPYVAEIFPPRTRALGTAIGVASQWLFNFVFSLTTPYMITNLGWGTFLLWGIFDICIAVFAWFALLETQGQSLEEISQVTPHRSNTGMRNLVGEEEFNGSERSGESPDNKLK</sequence>
<gene>
    <name evidence="11" type="ORF">LTR62_008591</name>
</gene>
<feature type="transmembrane region" description="Helical" evidence="9">
    <location>
        <begin position="191"/>
        <end position="208"/>
    </location>
</feature>
<feature type="transmembrane region" description="Helical" evidence="9">
    <location>
        <begin position="93"/>
        <end position="110"/>
    </location>
</feature>
<dbReference type="PANTHER" id="PTHR48022:SF25">
    <property type="entry name" value="QUINATE TRANSPORTER, PUTATIVE (AFU_ORTHOLOGUE AFUA_5G12950)-RELATED"/>
    <property type="match status" value="1"/>
</dbReference>
<dbReference type="PRINTS" id="PR00171">
    <property type="entry name" value="SUGRTRNSPORT"/>
</dbReference>
<dbReference type="InterPro" id="IPR005829">
    <property type="entry name" value="Sugar_transporter_CS"/>
</dbReference>
<dbReference type="SUPFAM" id="SSF103473">
    <property type="entry name" value="MFS general substrate transporter"/>
    <property type="match status" value="1"/>
</dbReference>
<feature type="compositionally biased region" description="Basic and acidic residues" evidence="8">
    <location>
        <begin position="500"/>
        <end position="510"/>
    </location>
</feature>
<evidence type="ECO:0000256" key="1">
    <source>
        <dbReference type="ARBA" id="ARBA00004141"/>
    </source>
</evidence>
<dbReference type="InterPro" id="IPR003663">
    <property type="entry name" value="Sugar/inositol_transpt"/>
</dbReference>
<dbReference type="InterPro" id="IPR050360">
    <property type="entry name" value="MFS_Sugar_Transporters"/>
</dbReference>
<evidence type="ECO:0000313" key="11">
    <source>
        <dbReference type="EMBL" id="KAK5108276.1"/>
    </source>
</evidence>
<feature type="transmembrane region" description="Helical" evidence="9">
    <location>
        <begin position="315"/>
        <end position="334"/>
    </location>
</feature>
<feature type="transmembrane region" description="Helical" evidence="9">
    <location>
        <begin position="412"/>
        <end position="433"/>
    </location>
</feature>
<feature type="compositionally biased region" description="Polar residues" evidence="8">
    <location>
        <begin position="475"/>
        <end position="486"/>
    </location>
</feature>
<feature type="region of interest" description="Disordered" evidence="8">
    <location>
        <begin position="475"/>
        <end position="510"/>
    </location>
</feature>
<evidence type="ECO:0000256" key="6">
    <source>
        <dbReference type="ARBA" id="ARBA00023136"/>
    </source>
</evidence>
<dbReference type="PROSITE" id="PS50850">
    <property type="entry name" value="MFS"/>
    <property type="match status" value="1"/>
</dbReference>
<comment type="similarity">
    <text evidence="2 7">Belongs to the major facilitator superfamily. Sugar transporter (TC 2.A.1.1) family.</text>
</comment>
<dbReference type="InterPro" id="IPR005828">
    <property type="entry name" value="MFS_sugar_transport-like"/>
</dbReference>
<feature type="transmembrane region" description="Helical" evidence="9">
    <location>
        <begin position="373"/>
        <end position="392"/>
    </location>
</feature>
<feature type="transmembrane region" description="Helical" evidence="9">
    <location>
        <begin position="445"/>
        <end position="464"/>
    </location>
</feature>
<reference evidence="11" key="1">
    <citation type="submission" date="2023-08" db="EMBL/GenBank/DDBJ databases">
        <title>Black Yeasts Isolated from many extreme environments.</title>
        <authorList>
            <person name="Coleine C."/>
            <person name="Stajich J.E."/>
            <person name="Selbmann L."/>
        </authorList>
    </citation>
    <scope>NUCLEOTIDE SEQUENCE</scope>
    <source>
        <strain evidence="11">CCFEE 5401</strain>
    </source>
</reference>
<dbReference type="Gene3D" id="1.20.1250.20">
    <property type="entry name" value="MFS general substrate transporter like domains"/>
    <property type="match status" value="1"/>
</dbReference>
<keyword evidence="4 9" id="KW-0812">Transmembrane</keyword>
<feature type="transmembrane region" description="Helical" evidence="9">
    <location>
        <begin position="66"/>
        <end position="86"/>
    </location>
</feature>
<dbReference type="EMBL" id="JAVRRL010000090">
    <property type="protein sequence ID" value="KAK5108276.1"/>
    <property type="molecule type" value="Genomic_DNA"/>
</dbReference>
<feature type="transmembrane region" description="Helical" evidence="9">
    <location>
        <begin position="341"/>
        <end position="361"/>
    </location>
</feature>
<feature type="transmembrane region" description="Helical" evidence="9">
    <location>
        <begin position="20"/>
        <end position="46"/>
    </location>
</feature>
<dbReference type="InterPro" id="IPR020846">
    <property type="entry name" value="MFS_dom"/>
</dbReference>
<keyword evidence="6 9" id="KW-0472">Membrane</keyword>
<dbReference type="NCBIfam" id="TIGR00879">
    <property type="entry name" value="SP"/>
    <property type="match status" value="1"/>
</dbReference>
<evidence type="ECO:0000256" key="5">
    <source>
        <dbReference type="ARBA" id="ARBA00022989"/>
    </source>
</evidence>
<protein>
    <recommendedName>
        <fullName evidence="10">Major facilitator superfamily (MFS) profile domain-containing protein</fullName>
    </recommendedName>
</protein>
<keyword evidence="3 7" id="KW-0813">Transport</keyword>
<dbReference type="Pfam" id="PF00083">
    <property type="entry name" value="Sugar_tr"/>
    <property type="match status" value="1"/>
</dbReference>
<dbReference type="GO" id="GO:0005351">
    <property type="term" value="F:carbohydrate:proton symporter activity"/>
    <property type="evidence" value="ECO:0007669"/>
    <property type="project" value="TreeGrafter"/>
</dbReference>
<evidence type="ECO:0000259" key="10">
    <source>
        <dbReference type="PROSITE" id="PS50850"/>
    </source>
</evidence>
<evidence type="ECO:0000256" key="9">
    <source>
        <dbReference type="SAM" id="Phobius"/>
    </source>
</evidence>
<dbReference type="PROSITE" id="PS00216">
    <property type="entry name" value="SUGAR_TRANSPORT_1"/>
    <property type="match status" value="1"/>
</dbReference>
<evidence type="ECO:0000256" key="8">
    <source>
        <dbReference type="SAM" id="MobiDB-lite"/>
    </source>
</evidence>
<evidence type="ECO:0000256" key="3">
    <source>
        <dbReference type="ARBA" id="ARBA00022448"/>
    </source>
</evidence>
<dbReference type="GO" id="GO:0016020">
    <property type="term" value="C:membrane"/>
    <property type="evidence" value="ECO:0007669"/>
    <property type="project" value="UniProtKB-SubCell"/>
</dbReference>
<evidence type="ECO:0000256" key="4">
    <source>
        <dbReference type="ARBA" id="ARBA00022692"/>
    </source>
</evidence>
<comment type="caution">
    <text evidence="11">The sequence shown here is derived from an EMBL/GenBank/DDBJ whole genome shotgun (WGS) entry which is preliminary data.</text>
</comment>
<evidence type="ECO:0000256" key="7">
    <source>
        <dbReference type="RuleBase" id="RU003346"/>
    </source>
</evidence>
<dbReference type="AlphaFoldDB" id="A0AAN7YN68"/>
<feature type="transmembrane region" description="Helical" evidence="9">
    <location>
        <begin position="116"/>
        <end position="141"/>
    </location>
</feature>
<dbReference type="FunFam" id="1.20.1250.20:FF:000090">
    <property type="entry name" value="MFS sugar transporter, putative"/>
    <property type="match status" value="1"/>
</dbReference>
<accession>A0AAN7YN68</accession>
<dbReference type="PROSITE" id="PS00217">
    <property type="entry name" value="SUGAR_TRANSPORT_2"/>
    <property type="match status" value="1"/>
</dbReference>
<comment type="subcellular location">
    <subcellularLocation>
        <location evidence="1">Membrane</location>
        <topology evidence="1">Multi-pass membrane protein</topology>
    </subcellularLocation>
</comment>
<organism evidence="11 12">
    <name type="scientific">Meristemomyces frigidus</name>
    <dbReference type="NCBI Taxonomy" id="1508187"/>
    <lineage>
        <taxon>Eukaryota</taxon>
        <taxon>Fungi</taxon>
        <taxon>Dikarya</taxon>
        <taxon>Ascomycota</taxon>
        <taxon>Pezizomycotina</taxon>
        <taxon>Dothideomycetes</taxon>
        <taxon>Dothideomycetidae</taxon>
        <taxon>Mycosphaerellales</taxon>
        <taxon>Teratosphaeriaceae</taxon>
        <taxon>Meristemomyces</taxon>
    </lineage>
</organism>
<proteinExistence type="inferred from homology"/>
<dbReference type="Proteomes" id="UP001310890">
    <property type="component" value="Unassembled WGS sequence"/>
</dbReference>
<dbReference type="InterPro" id="IPR036259">
    <property type="entry name" value="MFS_trans_sf"/>
</dbReference>
<name>A0AAN7YN68_9PEZI</name>